<dbReference type="EMBL" id="JBHTEB010000001">
    <property type="protein sequence ID" value="MFD0318997.1"/>
    <property type="molecule type" value="Genomic_DNA"/>
</dbReference>
<evidence type="ECO:0000313" key="1">
    <source>
        <dbReference type="EMBL" id="MFD0318997.1"/>
    </source>
</evidence>
<evidence type="ECO:0000313" key="2">
    <source>
        <dbReference type="Proteomes" id="UP001597023"/>
    </source>
</evidence>
<organism evidence="1 2">
    <name type="scientific">Streptomyces flavalbus</name>
    <dbReference type="NCBI Taxonomy" id="2665155"/>
    <lineage>
        <taxon>Bacteria</taxon>
        <taxon>Bacillati</taxon>
        <taxon>Actinomycetota</taxon>
        <taxon>Actinomycetes</taxon>
        <taxon>Kitasatosporales</taxon>
        <taxon>Streptomycetaceae</taxon>
        <taxon>Streptomyces</taxon>
    </lineage>
</organism>
<name>A0ABW2WKU7_9ACTN</name>
<proteinExistence type="predicted"/>
<reference evidence="2" key="1">
    <citation type="journal article" date="2019" name="Int. J. Syst. Evol. Microbiol.">
        <title>The Global Catalogue of Microorganisms (GCM) 10K type strain sequencing project: providing services to taxonomists for standard genome sequencing and annotation.</title>
        <authorList>
            <consortium name="The Broad Institute Genomics Platform"/>
            <consortium name="The Broad Institute Genome Sequencing Center for Infectious Disease"/>
            <person name="Wu L."/>
            <person name="Ma J."/>
        </authorList>
    </citation>
    <scope>NUCLEOTIDE SEQUENCE [LARGE SCALE GENOMIC DNA]</scope>
    <source>
        <strain evidence="2">CGMCC 4.7400</strain>
    </source>
</reference>
<protein>
    <submittedName>
        <fullName evidence="1">Uncharacterized protein</fullName>
    </submittedName>
</protein>
<sequence length="67" mass="7114">MRRLRLAVAERPISRVTLDVGQYPGGESGVWAALTAAEARDLAGLLLLHARQVERDAETSAPSGVTS</sequence>
<comment type="caution">
    <text evidence="1">The sequence shown here is derived from an EMBL/GenBank/DDBJ whole genome shotgun (WGS) entry which is preliminary data.</text>
</comment>
<dbReference type="RefSeq" id="WP_381616922.1">
    <property type="nucleotide sequence ID" value="NZ_JBHTEB010000001.1"/>
</dbReference>
<accession>A0ABW2WKU7</accession>
<dbReference type="Proteomes" id="UP001597023">
    <property type="component" value="Unassembled WGS sequence"/>
</dbReference>
<keyword evidence="2" id="KW-1185">Reference proteome</keyword>
<gene>
    <name evidence="1" type="ORF">ACFQZ6_33235</name>
</gene>